<evidence type="ECO:0000313" key="4">
    <source>
        <dbReference type="Proteomes" id="UP001164286"/>
    </source>
</evidence>
<protein>
    <submittedName>
        <fullName evidence="3">Uncharacterized protein</fullName>
    </submittedName>
</protein>
<feature type="compositionally biased region" description="Polar residues" evidence="2">
    <location>
        <begin position="623"/>
        <end position="632"/>
    </location>
</feature>
<feature type="compositionally biased region" description="Polar residues" evidence="2">
    <location>
        <begin position="92"/>
        <end position="101"/>
    </location>
</feature>
<feature type="compositionally biased region" description="Basic and acidic residues" evidence="2">
    <location>
        <begin position="104"/>
        <end position="115"/>
    </location>
</feature>
<feature type="region of interest" description="Disordered" evidence="2">
    <location>
        <begin position="691"/>
        <end position="939"/>
    </location>
</feature>
<name>A0AA38HAK2_9TREE</name>
<comment type="caution">
    <text evidence="3">The sequence shown here is derived from an EMBL/GenBank/DDBJ whole genome shotgun (WGS) entry which is preliminary data.</text>
</comment>
<feature type="region of interest" description="Disordered" evidence="2">
    <location>
        <begin position="16"/>
        <end position="115"/>
    </location>
</feature>
<feature type="compositionally biased region" description="Pro residues" evidence="2">
    <location>
        <begin position="896"/>
        <end position="908"/>
    </location>
</feature>
<keyword evidence="1" id="KW-0175">Coiled coil</keyword>
<feature type="compositionally biased region" description="Low complexity" evidence="2">
    <location>
        <begin position="593"/>
        <end position="606"/>
    </location>
</feature>
<feature type="compositionally biased region" description="Pro residues" evidence="2">
    <location>
        <begin position="608"/>
        <end position="618"/>
    </location>
</feature>
<dbReference type="Proteomes" id="UP001164286">
    <property type="component" value="Unassembled WGS sequence"/>
</dbReference>
<gene>
    <name evidence="3" type="ORF">MKK02DRAFT_42111</name>
</gene>
<dbReference type="RefSeq" id="XP_052947519.1">
    <property type="nucleotide sequence ID" value="XM_053091843.1"/>
</dbReference>
<reference evidence="3" key="1">
    <citation type="journal article" date="2022" name="G3 (Bethesda)">
        <title>High quality genome of the basidiomycete yeast Dioszegia hungarica PDD-24b-2 isolated from cloud water.</title>
        <authorList>
            <person name="Jarrige D."/>
            <person name="Haridas S."/>
            <person name="Bleykasten-Grosshans C."/>
            <person name="Joly M."/>
            <person name="Nadalig T."/>
            <person name="Sancelme M."/>
            <person name="Vuilleumier S."/>
            <person name="Grigoriev I.V."/>
            <person name="Amato P."/>
            <person name="Bringel F."/>
        </authorList>
    </citation>
    <scope>NUCLEOTIDE SEQUENCE</scope>
    <source>
        <strain evidence="3">PDD-24b-2</strain>
    </source>
</reference>
<feature type="region of interest" description="Disordered" evidence="2">
    <location>
        <begin position="266"/>
        <end position="388"/>
    </location>
</feature>
<feature type="region of interest" description="Disordered" evidence="2">
    <location>
        <begin position="1069"/>
        <end position="1111"/>
    </location>
</feature>
<feature type="compositionally biased region" description="Polar residues" evidence="2">
    <location>
        <begin position="347"/>
        <end position="356"/>
    </location>
</feature>
<evidence type="ECO:0000313" key="3">
    <source>
        <dbReference type="EMBL" id="KAI9637742.1"/>
    </source>
</evidence>
<feature type="region of interest" description="Disordered" evidence="2">
    <location>
        <begin position="153"/>
        <end position="215"/>
    </location>
</feature>
<sequence length="1111" mass="119166">MSISRASLAAALVEYDNDDLPTYERKNHRQSALFSHLQPRSPPPPQLPSPVSLIPLREHDGRGQHGRQQSGSSSRCEDTGGQVNDMHGPRRSFQSGRSSEPQAEPERGAEAEDVDVSRWDLPEHLVSTAPAKSPDLVRSQMISRSSIPQIITKSASTPVPHPESSPFQHRARSIHLDQDTPDPPRPSLDSGARRRTVSFELDRNADPARRRTHSTSEYLSSVDAALAAAERALALADAPRARSVMGVMGLDEIGLEGSRVREPMMVPLPSSPTSMRSRPISAMSMSRGRSFDYDRRESIAEGPEEDNTPNPFALPAPPSSQASRFDPKFAESAISLNPSSPPILPTHSRQLSTPSTLDPRRLSQSQSQPQSNRLSHIPPLHPVSANIPEPSRVYADIPTPGEFGKPLLPSKYARRSQADRQSLLRPRTLIMPASLQGAGYVPPAKVRDGFVLGEKPLPAGARSSILTMSGQGGWQSGAGGILPGQVGEVQQQGREFGRGLAMELQETEEEERRRLQEEEEVRMAREQRKRDKMPGKLYSARDWLDSVVMGVGGGTSLMDQLEARKQYTKNQQRVFTGDSRPSMFARNSILPGSTSSQSLSAQLATSPPNQPLISPPGQPAQLYPTSNQSSSPDKTRRQSLRAPLIQFDGNDPSAGQLPEARPGMTKSRSVFGVDELWEKEMAKLKIIQAEEEARRAAQEQKERELAQSPKKKKGWLGGKDKKGKGKAKESLSPSGTAVLLGRSPEKTDSGTGGDGHGASPVKNRVGDLPPTLRYSPEKAAAPTLAPDLGGARRPASRAGLDGWSSEDEDGDARRRSKGKGKAAPPPPVRLDSDTDSEDDVPLSRIPISRPAPLRPPSESDSDEDVPLSRLAPRLVDPPTIQLNSDVSGSLGLSVPALPPSISPRPPTASPGDIPILPLPTFSAPAAAEEDDDDRPLGLRATTSTKSIHNIGTQRTEEEKAEIEDDLPLGFKHANAVQRQVSGNSAGYPPMDGAGQAFSPYPPQMGWGMQQQHPGMPMGMGSVYGMGMMGYPPQSYGGHPGYGGMGMGMGMGMPQGVPLQGNGLPFFPSPQMPASGSVSQGLGPPPLGPGGNIDSWRKGVRAPSTVGGEGGR</sequence>
<dbReference type="AlphaFoldDB" id="A0AA38HAK2"/>
<feature type="compositionally biased region" description="Basic and acidic residues" evidence="2">
    <location>
        <begin position="200"/>
        <end position="209"/>
    </location>
</feature>
<feature type="coiled-coil region" evidence="1">
    <location>
        <begin position="500"/>
        <end position="527"/>
    </location>
</feature>
<feature type="compositionally biased region" description="Basic and acidic residues" evidence="2">
    <location>
        <begin position="691"/>
        <end position="705"/>
    </location>
</feature>
<feature type="compositionally biased region" description="Basic and acidic residues" evidence="2">
    <location>
        <begin position="289"/>
        <end position="299"/>
    </location>
</feature>
<dbReference type="EMBL" id="JAKWFO010000003">
    <property type="protein sequence ID" value="KAI9637742.1"/>
    <property type="molecule type" value="Genomic_DNA"/>
</dbReference>
<proteinExistence type="predicted"/>
<evidence type="ECO:0000256" key="1">
    <source>
        <dbReference type="SAM" id="Coils"/>
    </source>
</evidence>
<feature type="region of interest" description="Disordered" evidence="2">
    <location>
        <begin position="572"/>
        <end position="668"/>
    </location>
</feature>
<dbReference type="GeneID" id="77731048"/>
<accession>A0AA38HAK2</accession>
<organism evidence="3 4">
    <name type="scientific">Dioszegia hungarica</name>
    <dbReference type="NCBI Taxonomy" id="4972"/>
    <lineage>
        <taxon>Eukaryota</taxon>
        <taxon>Fungi</taxon>
        <taxon>Dikarya</taxon>
        <taxon>Basidiomycota</taxon>
        <taxon>Agaricomycotina</taxon>
        <taxon>Tremellomycetes</taxon>
        <taxon>Tremellales</taxon>
        <taxon>Bulleribasidiaceae</taxon>
        <taxon>Dioszegia</taxon>
    </lineage>
</organism>
<keyword evidence="4" id="KW-1185">Reference proteome</keyword>
<evidence type="ECO:0000256" key="2">
    <source>
        <dbReference type="SAM" id="MobiDB-lite"/>
    </source>
</evidence>